<evidence type="ECO:0000313" key="2">
    <source>
        <dbReference type="EMBL" id="MDT0353725.1"/>
    </source>
</evidence>
<accession>A0ABU2NJ41</accession>
<feature type="compositionally biased region" description="Low complexity" evidence="1">
    <location>
        <begin position="186"/>
        <end position="197"/>
    </location>
</feature>
<dbReference type="SUPFAM" id="SSF54060">
    <property type="entry name" value="His-Me finger endonucleases"/>
    <property type="match status" value="1"/>
</dbReference>
<sequence length="212" mass="23549">MTVAAVEYRVEDLPPRIAKRITVDPESGCWRWGGEVGRNGYGRTGWQGRRWLTHRLAYVLLAEPIPVDLELDHTCCRPETCHGGGDCPHRRCCNPAHLEAVTRAENLRRAVRLTTHCRNGHRYDGANILIASDGTRRCVECRRAYSAALAERRRSWGVFMDNLVREHERRRGAANDARHPDSPAHSPDATPDSTPTPVGEVGEASGAQVGEG</sequence>
<dbReference type="Proteomes" id="UP001183202">
    <property type="component" value="Unassembled WGS sequence"/>
</dbReference>
<evidence type="ECO:0000256" key="1">
    <source>
        <dbReference type="SAM" id="MobiDB-lite"/>
    </source>
</evidence>
<feature type="region of interest" description="Disordered" evidence="1">
    <location>
        <begin position="169"/>
        <end position="212"/>
    </location>
</feature>
<evidence type="ECO:0000313" key="3">
    <source>
        <dbReference type="Proteomes" id="UP001183202"/>
    </source>
</evidence>
<proteinExistence type="predicted"/>
<protein>
    <recommendedName>
        <fullName evidence="4">HNH endonuclease</fullName>
    </recommendedName>
</protein>
<organism evidence="2 3">
    <name type="scientific">Pseudonocardia charpentierae</name>
    <dbReference type="NCBI Taxonomy" id="3075545"/>
    <lineage>
        <taxon>Bacteria</taxon>
        <taxon>Bacillati</taxon>
        <taxon>Actinomycetota</taxon>
        <taxon>Actinomycetes</taxon>
        <taxon>Pseudonocardiales</taxon>
        <taxon>Pseudonocardiaceae</taxon>
        <taxon>Pseudonocardia</taxon>
    </lineage>
</organism>
<dbReference type="RefSeq" id="WP_311560235.1">
    <property type="nucleotide sequence ID" value="NZ_JAVREJ010000042.1"/>
</dbReference>
<reference evidence="3" key="1">
    <citation type="submission" date="2023-07" db="EMBL/GenBank/DDBJ databases">
        <title>30 novel species of actinomycetes from the DSMZ collection.</title>
        <authorList>
            <person name="Nouioui I."/>
        </authorList>
    </citation>
    <scope>NUCLEOTIDE SEQUENCE [LARGE SCALE GENOMIC DNA]</scope>
    <source>
        <strain evidence="3">DSM 45834</strain>
    </source>
</reference>
<dbReference type="InterPro" id="IPR044925">
    <property type="entry name" value="His-Me_finger_sf"/>
</dbReference>
<keyword evidence="3" id="KW-1185">Reference proteome</keyword>
<comment type="caution">
    <text evidence="2">The sequence shown here is derived from an EMBL/GenBank/DDBJ whole genome shotgun (WGS) entry which is preliminary data.</text>
</comment>
<evidence type="ECO:0008006" key="4">
    <source>
        <dbReference type="Google" id="ProtNLM"/>
    </source>
</evidence>
<gene>
    <name evidence="2" type="ORF">RM445_29975</name>
</gene>
<name>A0ABU2NJ41_9PSEU</name>
<dbReference type="EMBL" id="JAVREJ010000042">
    <property type="protein sequence ID" value="MDT0353725.1"/>
    <property type="molecule type" value="Genomic_DNA"/>
</dbReference>
<feature type="compositionally biased region" description="Basic and acidic residues" evidence="1">
    <location>
        <begin position="169"/>
        <end position="182"/>
    </location>
</feature>